<proteinExistence type="predicted"/>
<evidence type="ECO:0000313" key="4">
    <source>
        <dbReference type="Proteomes" id="UP000298663"/>
    </source>
</evidence>
<accession>A0A4U8UM35</accession>
<comment type="caution">
    <text evidence="3">The sequence shown here is derived from an EMBL/GenBank/DDBJ whole genome shotgun (WGS) entry which is preliminary data.</text>
</comment>
<feature type="chain" id="PRO_5020475980" evidence="2">
    <location>
        <begin position="21"/>
        <end position="197"/>
    </location>
</feature>
<dbReference type="OrthoDB" id="10468934at2759"/>
<evidence type="ECO:0000256" key="2">
    <source>
        <dbReference type="SAM" id="SignalP"/>
    </source>
</evidence>
<keyword evidence="2" id="KW-0732">Signal</keyword>
<feature type="signal peptide" evidence="2">
    <location>
        <begin position="1"/>
        <end position="20"/>
    </location>
</feature>
<feature type="region of interest" description="Disordered" evidence="1">
    <location>
        <begin position="72"/>
        <end position="95"/>
    </location>
</feature>
<reference evidence="3 4" key="1">
    <citation type="journal article" date="2015" name="Genome Biol.">
        <title>Comparative genomics of Steinernema reveals deeply conserved gene regulatory networks.</title>
        <authorList>
            <person name="Dillman A.R."/>
            <person name="Macchietto M."/>
            <person name="Porter C.F."/>
            <person name="Rogers A."/>
            <person name="Williams B."/>
            <person name="Antoshechkin I."/>
            <person name="Lee M.M."/>
            <person name="Goodwin Z."/>
            <person name="Lu X."/>
            <person name="Lewis E.E."/>
            <person name="Goodrich-Blair H."/>
            <person name="Stock S.P."/>
            <person name="Adams B.J."/>
            <person name="Sternberg P.W."/>
            <person name="Mortazavi A."/>
        </authorList>
    </citation>
    <scope>NUCLEOTIDE SEQUENCE [LARGE SCALE GENOMIC DNA]</scope>
    <source>
        <strain evidence="3 4">ALL</strain>
    </source>
</reference>
<dbReference type="AlphaFoldDB" id="A0A4U8UM35"/>
<evidence type="ECO:0000256" key="1">
    <source>
        <dbReference type="SAM" id="MobiDB-lite"/>
    </source>
</evidence>
<name>A0A4U8UM35_STECR</name>
<keyword evidence="4" id="KW-1185">Reference proteome</keyword>
<organism evidence="3 4">
    <name type="scientific">Steinernema carpocapsae</name>
    <name type="common">Entomopathogenic nematode</name>
    <dbReference type="NCBI Taxonomy" id="34508"/>
    <lineage>
        <taxon>Eukaryota</taxon>
        <taxon>Metazoa</taxon>
        <taxon>Ecdysozoa</taxon>
        <taxon>Nematoda</taxon>
        <taxon>Chromadorea</taxon>
        <taxon>Rhabditida</taxon>
        <taxon>Tylenchina</taxon>
        <taxon>Panagrolaimomorpha</taxon>
        <taxon>Strongyloidoidea</taxon>
        <taxon>Steinernematidae</taxon>
        <taxon>Steinernema</taxon>
    </lineage>
</organism>
<evidence type="ECO:0000313" key="3">
    <source>
        <dbReference type="EMBL" id="TMS33956.1"/>
    </source>
</evidence>
<dbReference type="Proteomes" id="UP000298663">
    <property type="component" value="Unassembled WGS sequence"/>
</dbReference>
<protein>
    <submittedName>
        <fullName evidence="3">Uncharacterized protein</fullName>
    </submittedName>
</protein>
<reference evidence="3 4" key="2">
    <citation type="journal article" date="2019" name="G3 (Bethesda)">
        <title>Hybrid Assembly of the Genome of the Entomopathogenic Nematode Steinernema carpocapsae Identifies the X-Chromosome.</title>
        <authorList>
            <person name="Serra L."/>
            <person name="Macchietto M."/>
            <person name="Macias-Munoz A."/>
            <person name="McGill C.J."/>
            <person name="Rodriguez I.M."/>
            <person name="Rodriguez B."/>
            <person name="Murad R."/>
            <person name="Mortazavi A."/>
        </authorList>
    </citation>
    <scope>NUCLEOTIDE SEQUENCE [LARGE SCALE GENOMIC DNA]</scope>
    <source>
        <strain evidence="3 4">ALL</strain>
    </source>
</reference>
<dbReference type="EMBL" id="AZBU02000001">
    <property type="protein sequence ID" value="TMS33956.1"/>
    <property type="molecule type" value="Genomic_DNA"/>
</dbReference>
<sequence length="197" mass="21168">MLLHRNFSLVFCLISVSVFAAKDASSSLSTQSQHERPLSDGDVILRRHCKTNPESSLCGFVVAKNTETVFPPNSNSIVHSRSERDDSESYLPITSEDLADDKSTARLTTSNLETGESRKKRWIPYGMMGGYGMGYPGMMGGYGMGYPGMMGGYGMGYPGMMGGYGSPFGVHARSGFGVMTPIGPIGAYRSFSLGLGK</sequence>
<gene>
    <name evidence="3" type="ORF">L596_001634</name>
</gene>